<feature type="compositionally biased region" description="Polar residues" evidence="1">
    <location>
        <begin position="146"/>
        <end position="155"/>
    </location>
</feature>
<accession>A0A2R6P0F8</accession>
<comment type="caution">
    <text evidence="2">The sequence shown here is derived from an EMBL/GenBank/DDBJ whole genome shotgun (WGS) entry which is preliminary data.</text>
</comment>
<name>A0A2R6P0F8_9APHY</name>
<evidence type="ECO:0000313" key="2">
    <source>
        <dbReference type="EMBL" id="PSR81629.1"/>
    </source>
</evidence>
<feature type="compositionally biased region" description="Basic and acidic residues" evidence="1">
    <location>
        <begin position="292"/>
        <end position="312"/>
    </location>
</feature>
<dbReference type="AlphaFoldDB" id="A0A2R6P0F8"/>
<dbReference type="Proteomes" id="UP000186601">
    <property type="component" value="Unassembled WGS sequence"/>
</dbReference>
<sequence length="463" mass="50209">MYDLLDPANLDGDAVNHQRRDHSSWWKKAYHRFSHSDTPGGPTIDGQDLQPQLQSIPNEFKRTGGRRLSHAEVLQHTYEDPPPPSAIRSYKESKSKRNTLQTPPSTSVSMPAPLPSSSFPLLLERPSRQKSTSNAPPMDDFHYLAGNTSSPQRSSLGIPALASPAPTSPSDCSDSFWGRIFVGPTTDASHSGEALTAGATSSQSHRSRVGLASEPAVVANATVVTHAPVLVPPYHAPDDERILAIPPRLLRSQNVPRSPGSGRILTNNEDSHHQGGFDVHLSARHARQSAAQERHRVAPDATRKPRMLKRDQIVLPAPLAPAAGRSATRDDDSKGDGASPRTPPPWSQSPSSGSFPPRPFESNPDAPVASSSRARMRSHRPQYSTTTPTTPTFDGPVLLRSLEGPAEVPQLRRQRATRGASRRHSHAFAEQPPGRAGRRLSAPPAVTAIPEIEFPPQRPVHRS</sequence>
<feature type="region of interest" description="Disordered" evidence="1">
    <location>
        <begin position="1"/>
        <end position="21"/>
    </location>
</feature>
<feature type="region of interest" description="Disordered" evidence="1">
    <location>
        <begin position="253"/>
        <end position="463"/>
    </location>
</feature>
<feature type="compositionally biased region" description="Polar residues" evidence="1">
    <location>
        <begin position="98"/>
        <end position="108"/>
    </location>
</feature>
<protein>
    <submittedName>
        <fullName evidence="2">Uncharacterized protein</fullName>
    </submittedName>
</protein>
<feature type="compositionally biased region" description="Basic residues" evidence="1">
    <location>
        <begin position="412"/>
        <end position="426"/>
    </location>
</feature>
<evidence type="ECO:0000313" key="3">
    <source>
        <dbReference type="Proteomes" id="UP000186601"/>
    </source>
</evidence>
<evidence type="ECO:0000256" key="1">
    <source>
        <dbReference type="SAM" id="MobiDB-lite"/>
    </source>
</evidence>
<keyword evidence="3" id="KW-1185">Reference proteome</keyword>
<organism evidence="2 3">
    <name type="scientific">Hermanssonia centrifuga</name>
    <dbReference type="NCBI Taxonomy" id="98765"/>
    <lineage>
        <taxon>Eukaryota</taxon>
        <taxon>Fungi</taxon>
        <taxon>Dikarya</taxon>
        <taxon>Basidiomycota</taxon>
        <taxon>Agaricomycotina</taxon>
        <taxon>Agaricomycetes</taxon>
        <taxon>Polyporales</taxon>
        <taxon>Meruliaceae</taxon>
        <taxon>Hermanssonia</taxon>
    </lineage>
</organism>
<feature type="compositionally biased region" description="Low complexity" evidence="1">
    <location>
        <begin position="109"/>
        <end position="124"/>
    </location>
</feature>
<dbReference type="STRING" id="98765.A0A2R6P0F8"/>
<gene>
    <name evidence="2" type="ORF">PHLCEN_2v6311</name>
</gene>
<feature type="region of interest" description="Disordered" evidence="1">
    <location>
        <begin position="75"/>
        <end position="157"/>
    </location>
</feature>
<reference evidence="2 3" key="1">
    <citation type="submission" date="2018-02" db="EMBL/GenBank/DDBJ databases">
        <title>Genome sequence of the basidiomycete white-rot fungus Phlebia centrifuga.</title>
        <authorList>
            <person name="Granchi Z."/>
            <person name="Peng M."/>
            <person name="de Vries R.P."/>
            <person name="Hilden K."/>
            <person name="Makela M.R."/>
            <person name="Grigoriev I."/>
            <person name="Riley R."/>
        </authorList>
    </citation>
    <scope>NUCLEOTIDE SEQUENCE [LARGE SCALE GENOMIC DNA]</scope>
    <source>
        <strain evidence="2 3">FBCC195</strain>
    </source>
</reference>
<proteinExistence type="predicted"/>
<dbReference type="EMBL" id="MLYV02000612">
    <property type="protein sequence ID" value="PSR81629.1"/>
    <property type="molecule type" value="Genomic_DNA"/>
</dbReference>